<comment type="caution">
    <text evidence="1">The sequence shown here is derived from an EMBL/GenBank/DDBJ whole genome shotgun (WGS) entry which is preliminary data.</text>
</comment>
<dbReference type="InterPro" id="IPR009414">
    <property type="entry name" value="DUF1064"/>
</dbReference>
<keyword evidence="1" id="KW-0547">Nucleotide-binding</keyword>
<dbReference type="Proteomes" id="UP000471465">
    <property type="component" value="Unassembled WGS sequence"/>
</dbReference>
<dbReference type="Pfam" id="PF06356">
    <property type="entry name" value="DUF1064"/>
    <property type="match status" value="1"/>
</dbReference>
<organism evidence="1 2">
    <name type="scientific">Psychrobacter nivimaris</name>
    <dbReference type="NCBI Taxonomy" id="281738"/>
    <lineage>
        <taxon>Bacteria</taxon>
        <taxon>Pseudomonadati</taxon>
        <taxon>Pseudomonadota</taxon>
        <taxon>Gammaproteobacteria</taxon>
        <taxon>Moraxellales</taxon>
        <taxon>Moraxellaceae</taxon>
        <taxon>Psychrobacter</taxon>
    </lineage>
</organism>
<sequence length="114" mass="13289">MNKNIQALGRMKTGKMNNTEKAYAQHLEMQRRAGEISYYSFDNINLRLADNTFYKPDFLVMRSDGQLEIHEVKGHWTDDALVKIKVAADKFPFKFIAIMKQTKRNGGGWDIRDF</sequence>
<gene>
    <name evidence="1" type="ORF">FQV37_2575</name>
</gene>
<evidence type="ECO:0000313" key="1">
    <source>
        <dbReference type="EMBL" id="KAF0569549.1"/>
    </source>
</evidence>
<keyword evidence="1" id="KW-0067">ATP-binding</keyword>
<name>A0A6N7C011_9GAMM</name>
<dbReference type="AlphaFoldDB" id="A0A6N7C011"/>
<keyword evidence="2" id="KW-1185">Reference proteome</keyword>
<dbReference type="Gene3D" id="3.40.91.30">
    <property type="match status" value="1"/>
</dbReference>
<dbReference type="GO" id="GO:0004386">
    <property type="term" value="F:helicase activity"/>
    <property type="evidence" value="ECO:0007669"/>
    <property type="project" value="UniProtKB-KW"/>
</dbReference>
<protein>
    <submittedName>
        <fullName evidence="1">Helicase subunit of the DNA excision repair complex</fullName>
    </submittedName>
</protein>
<accession>A0A6N7C011</accession>
<proteinExistence type="predicted"/>
<reference evidence="1 2" key="1">
    <citation type="submission" date="2019-09" db="EMBL/GenBank/DDBJ databases">
        <title>Draft genome sequence of Psychrobacter nivimaris LAMA 639, in search for biotechnological relevant genes.</title>
        <authorList>
            <person name="Lima A.O.S."/>
            <person name="Staloch B.E.K."/>
            <person name="Freitas R.C."/>
            <person name="Niero H."/>
            <person name="Silva M.A.C."/>
        </authorList>
    </citation>
    <scope>NUCLEOTIDE SEQUENCE [LARGE SCALE GENOMIC DNA]</scope>
    <source>
        <strain evidence="1 2">LAMA 639</strain>
    </source>
</reference>
<dbReference type="RefSeq" id="WP_160021223.1">
    <property type="nucleotide sequence ID" value="NZ_VZIZ01000007.1"/>
</dbReference>
<keyword evidence="1" id="KW-0378">Hydrolase</keyword>
<evidence type="ECO:0000313" key="2">
    <source>
        <dbReference type="Proteomes" id="UP000471465"/>
    </source>
</evidence>
<dbReference type="EMBL" id="VZIZ01000007">
    <property type="protein sequence ID" value="KAF0569549.1"/>
    <property type="molecule type" value="Genomic_DNA"/>
</dbReference>
<keyword evidence="1" id="KW-0347">Helicase</keyword>